<gene>
    <name evidence="2" type="ORF">KK1_032968</name>
</gene>
<dbReference type="PANTHER" id="PTHR35218:SF9">
    <property type="entry name" value="ENDONUCLEASE_EXONUCLEASE_PHOSPHATASE DOMAIN-CONTAINING PROTEIN"/>
    <property type="match status" value="1"/>
</dbReference>
<accession>A0A151RSH5</accession>
<dbReference type="InterPro" id="IPR036691">
    <property type="entry name" value="Endo/exonu/phosph_ase_sf"/>
</dbReference>
<feature type="domain" description="Endonuclease/exonuclease/phosphatase" evidence="1">
    <location>
        <begin position="4"/>
        <end position="220"/>
    </location>
</feature>
<dbReference type="OrthoDB" id="1720282at2759"/>
<dbReference type="AlphaFoldDB" id="A0A151RSH5"/>
<dbReference type="STRING" id="3821.A0A151RSH5"/>
<dbReference type="EMBL" id="KQ483589">
    <property type="protein sequence ID" value="KYP45494.1"/>
    <property type="molecule type" value="Genomic_DNA"/>
</dbReference>
<protein>
    <recommendedName>
        <fullName evidence="1">Endonuclease/exonuclease/phosphatase domain-containing protein</fullName>
    </recommendedName>
</protein>
<dbReference type="SUPFAM" id="SSF56219">
    <property type="entry name" value="DNase I-like"/>
    <property type="match status" value="1"/>
</dbReference>
<dbReference type="Pfam" id="PF03372">
    <property type="entry name" value="Exo_endo_phos"/>
    <property type="match status" value="1"/>
</dbReference>
<dbReference type="PANTHER" id="PTHR35218">
    <property type="entry name" value="RNASE H DOMAIN-CONTAINING PROTEIN"/>
    <property type="match status" value="1"/>
</dbReference>
<dbReference type="Gramene" id="C.cajan_34094.t">
    <property type="protein sequence ID" value="C.cajan_34094.t.cds1"/>
    <property type="gene ID" value="C.cajan_34094"/>
</dbReference>
<dbReference type="Proteomes" id="UP000075243">
    <property type="component" value="Unassembled WGS sequence"/>
</dbReference>
<dbReference type="OMA" id="TEECEDF"/>
<reference evidence="2" key="1">
    <citation type="journal article" date="2012" name="Nat. Biotechnol.">
        <title>Draft genome sequence of pigeonpea (Cajanus cajan), an orphan legume crop of resource-poor farmers.</title>
        <authorList>
            <person name="Varshney R.K."/>
            <person name="Chen W."/>
            <person name="Li Y."/>
            <person name="Bharti A.K."/>
            <person name="Saxena R.K."/>
            <person name="Schlueter J.A."/>
            <person name="Donoghue M.T."/>
            <person name="Azam S."/>
            <person name="Fan G."/>
            <person name="Whaley A.M."/>
            <person name="Farmer A.D."/>
            <person name="Sheridan J."/>
            <person name="Iwata A."/>
            <person name="Tuteja R."/>
            <person name="Penmetsa R.V."/>
            <person name="Wu W."/>
            <person name="Upadhyaya H.D."/>
            <person name="Yang S.P."/>
            <person name="Shah T."/>
            <person name="Saxena K.B."/>
            <person name="Michael T."/>
            <person name="McCombie W.R."/>
            <person name="Yang B."/>
            <person name="Zhang G."/>
            <person name="Yang H."/>
            <person name="Wang J."/>
            <person name="Spillane C."/>
            <person name="Cook D.R."/>
            <person name="May G.D."/>
            <person name="Xu X."/>
            <person name="Jackson S.A."/>
        </authorList>
    </citation>
    <scope>NUCLEOTIDE SEQUENCE [LARGE SCALE GENOMIC DNA]</scope>
</reference>
<dbReference type="Gene3D" id="3.60.10.10">
    <property type="entry name" value="Endonuclease/exonuclease/phosphatase"/>
    <property type="match status" value="1"/>
</dbReference>
<dbReference type="GO" id="GO:0003824">
    <property type="term" value="F:catalytic activity"/>
    <property type="evidence" value="ECO:0007669"/>
    <property type="project" value="InterPro"/>
</dbReference>
<evidence type="ECO:0000313" key="3">
    <source>
        <dbReference type="Proteomes" id="UP000075243"/>
    </source>
</evidence>
<evidence type="ECO:0000313" key="2">
    <source>
        <dbReference type="EMBL" id="KYP45494.1"/>
    </source>
</evidence>
<organism evidence="2 3">
    <name type="scientific">Cajanus cajan</name>
    <name type="common">Pigeon pea</name>
    <name type="synonym">Cajanus indicus</name>
    <dbReference type="NCBI Taxonomy" id="3821"/>
    <lineage>
        <taxon>Eukaryota</taxon>
        <taxon>Viridiplantae</taxon>
        <taxon>Streptophyta</taxon>
        <taxon>Embryophyta</taxon>
        <taxon>Tracheophyta</taxon>
        <taxon>Spermatophyta</taxon>
        <taxon>Magnoliopsida</taxon>
        <taxon>eudicotyledons</taxon>
        <taxon>Gunneridae</taxon>
        <taxon>Pentapetalae</taxon>
        <taxon>rosids</taxon>
        <taxon>fabids</taxon>
        <taxon>Fabales</taxon>
        <taxon>Fabaceae</taxon>
        <taxon>Papilionoideae</taxon>
        <taxon>50 kb inversion clade</taxon>
        <taxon>NPAAA clade</taxon>
        <taxon>indigoferoid/millettioid clade</taxon>
        <taxon>Phaseoleae</taxon>
        <taxon>Cajanus</taxon>
    </lineage>
</organism>
<dbReference type="InterPro" id="IPR005135">
    <property type="entry name" value="Endo/exonuclease/phosphatase"/>
</dbReference>
<proteinExistence type="predicted"/>
<sequence>MNCLSWNCRGARGRRFPSLMNDVIREYNVGLLCLMETHISGDCAWKVARKISLDKCFMVQAQGQAGGIWFMWDSNRWFVDILEHTAHLIHIKINEGDNLWFCTFVYASPHPQGRIPLWRDISRLASFVDGAWLVMGDFNAILHPYERVGSISQTFFRGVQAFRSCINQTSLMDMGYNGAPFTWRRGNLFERLDRALVSYEWCVRFPDASLSHLNPLKSDHTPILVRFSTNMSAIPIVDPFALRLHG</sequence>
<keyword evidence="3" id="KW-1185">Reference proteome</keyword>
<name>A0A151RSH5_CAJCA</name>
<evidence type="ECO:0000259" key="1">
    <source>
        <dbReference type="Pfam" id="PF03372"/>
    </source>
</evidence>